<dbReference type="EMBL" id="GGEC01048425">
    <property type="protein sequence ID" value="MBX28909.1"/>
    <property type="molecule type" value="Transcribed_RNA"/>
</dbReference>
<proteinExistence type="predicted"/>
<name>A0A2P2MF90_RHIMU</name>
<dbReference type="GO" id="GO:0004402">
    <property type="term" value="F:histone acetyltransferase activity"/>
    <property type="evidence" value="ECO:0007669"/>
    <property type="project" value="InterPro"/>
</dbReference>
<evidence type="ECO:0000313" key="1">
    <source>
        <dbReference type="EMBL" id="MBX28909.1"/>
    </source>
</evidence>
<dbReference type="PANTHER" id="PTHR15496:SF2">
    <property type="entry name" value="GENERAL TRANSCRIPTION FACTOR 3C POLYPEPTIDE 4"/>
    <property type="match status" value="1"/>
</dbReference>
<dbReference type="InterPro" id="IPR044230">
    <property type="entry name" value="GTF3C4"/>
</dbReference>
<accession>A0A2P2MF90</accession>
<organism evidence="1">
    <name type="scientific">Rhizophora mucronata</name>
    <name type="common">Asiatic mangrove</name>
    <dbReference type="NCBI Taxonomy" id="61149"/>
    <lineage>
        <taxon>Eukaryota</taxon>
        <taxon>Viridiplantae</taxon>
        <taxon>Streptophyta</taxon>
        <taxon>Embryophyta</taxon>
        <taxon>Tracheophyta</taxon>
        <taxon>Spermatophyta</taxon>
        <taxon>Magnoliopsida</taxon>
        <taxon>eudicotyledons</taxon>
        <taxon>Gunneridae</taxon>
        <taxon>Pentapetalae</taxon>
        <taxon>rosids</taxon>
        <taxon>fabids</taxon>
        <taxon>Malpighiales</taxon>
        <taxon>Rhizophoraceae</taxon>
        <taxon>Rhizophora</taxon>
    </lineage>
</organism>
<dbReference type="PANTHER" id="PTHR15496">
    <property type="entry name" value="GENERAL TRANSCRIPTION FACTOR 3C POLYPEPTIDE 4 FAMILY"/>
    <property type="match status" value="1"/>
</dbReference>
<dbReference type="GO" id="GO:0000127">
    <property type="term" value="C:transcription factor TFIIIC complex"/>
    <property type="evidence" value="ECO:0007669"/>
    <property type="project" value="InterPro"/>
</dbReference>
<protein>
    <submittedName>
        <fullName evidence="1">Uncharacterized protein LOC8269545</fullName>
    </submittedName>
</protein>
<sequence>MVRNTDAEQLDPMYERRVLKAAVQFFWIGGQLNLLPDNSLDVSKDAFLGFPANELVHWKSSILWSLKKFENPEKPLVTWDIIAALLAFKQSIPNFVDEILFKWLSVTYLDSSVSHSLDDVLIRIPQTLLTATSRQLHLLNVICRHVILSQLMADEINSKANIGPTVADMEHSPLWLELLFISERELRERLVGLSFSAFLTHMSHSAKSSIESGNWSPVGVAQMELWITRNHDHIRVQLKELASEVVKAERRFEPMESGDEEQCIHCSALVPFDSPDVAFCCGTETVNGVLEKHKLARCSTSMQMSGLQQNLPLQEYSQRLYVPFAGYYFRDYCQIFCPQHLQCNAMCFLCTLSIKTLGTSNTHPTPPGRLPTPSPVPHAGRRMGMERIGLCCKLGPVICSLLPRIAAA</sequence>
<reference evidence="1" key="1">
    <citation type="submission" date="2018-02" db="EMBL/GenBank/DDBJ databases">
        <title>Rhizophora mucronata_Transcriptome.</title>
        <authorList>
            <person name="Meera S.P."/>
            <person name="Sreeshan A."/>
            <person name="Augustine A."/>
        </authorList>
    </citation>
    <scope>NUCLEOTIDE SEQUENCE</scope>
    <source>
        <tissue evidence="1">Leaf</tissue>
    </source>
</reference>
<dbReference type="AlphaFoldDB" id="A0A2P2MF90"/>
<dbReference type="GO" id="GO:0006384">
    <property type="term" value="P:transcription initiation at RNA polymerase III promoter"/>
    <property type="evidence" value="ECO:0007669"/>
    <property type="project" value="InterPro"/>
</dbReference>